<evidence type="ECO:0000313" key="1">
    <source>
        <dbReference type="EMBL" id="CAB5030291.1"/>
    </source>
</evidence>
<reference evidence="1" key="1">
    <citation type="submission" date="2020-05" db="EMBL/GenBank/DDBJ databases">
        <authorList>
            <person name="Chiriac C."/>
            <person name="Salcher M."/>
            <person name="Ghai R."/>
            <person name="Kavagutti S V."/>
        </authorList>
    </citation>
    <scope>NUCLEOTIDE SEQUENCE</scope>
</reference>
<proteinExistence type="predicted"/>
<dbReference type="EMBL" id="CAFBPJ010000240">
    <property type="protein sequence ID" value="CAB5030291.1"/>
    <property type="molecule type" value="Genomic_DNA"/>
</dbReference>
<accession>A0A6J7RNB3</accession>
<gene>
    <name evidence="1" type="ORF">UFOPK4092_01549</name>
</gene>
<organism evidence="1">
    <name type="scientific">freshwater metagenome</name>
    <dbReference type="NCBI Taxonomy" id="449393"/>
    <lineage>
        <taxon>unclassified sequences</taxon>
        <taxon>metagenomes</taxon>
        <taxon>ecological metagenomes</taxon>
    </lineage>
</organism>
<name>A0A6J7RNB3_9ZZZZ</name>
<dbReference type="AlphaFoldDB" id="A0A6J7RNB3"/>
<sequence>METRCINENDLRILASENAADGASGGLWTI</sequence>
<protein>
    <submittedName>
        <fullName evidence="1">Unannotated protein</fullName>
    </submittedName>
</protein>